<organism evidence="2 3">
    <name type="scientific">Cladonia borealis</name>
    <dbReference type="NCBI Taxonomy" id="184061"/>
    <lineage>
        <taxon>Eukaryota</taxon>
        <taxon>Fungi</taxon>
        <taxon>Dikarya</taxon>
        <taxon>Ascomycota</taxon>
        <taxon>Pezizomycotina</taxon>
        <taxon>Lecanoromycetes</taxon>
        <taxon>OSLEUM clade</taxon>
        <taxon>Lecanoromycetidae</taxon>
        <taxon>Lecanorales</taxon>
        <taxon>Lecanorineae</taxon>
        <taxon>Cladoniaceae</taxon>
        <taxon>Cladonia</taxon>
    </lineage>
</organism>
<evidence type="ECO:0008006" key="4">
    <source>
        <dbReference type="Google" id="ProtNLM"/>
    </source>
</evidence>
<dbReference type="AlphaFoldDB" id="A0AA39V3N9"/>
<feature type="compositionally biased region" description="Polar residues" evidence="1">
    <location>
        <begin position="67"/>
        <end position="98"/>
    </location>
</feature>
<protein>
    <recommendedName>
        <fullName evidence="4">VWFA domain-containing protein</fullName>
    </recommendedName>
</protein>
<comment type="caution">
    <text evidence="2">The sequence shown here is derived from an EMBL/GenBank/DDBJ whole genome shotgun (WGS) entry which is preliminary data.</text>
</comment>
<accession>A0AA39V3N9</accession>
<evidence type="ECO:0000313" key="3">
    <source>
        <dbReference type="Proteomes" id="UP001166286"/>
    </source>
</evidence>
<dbReference type="Proteomes" id="UP001166286">
    <property type="component" value="Unassembled WGS sequence"/>
</dbReference>
<feature type="region of interest" description="Disordered" evidence="1">
    <location>
        <begin position="235"/>
        <end position="277"/>
    </location>
</feature>
<feature type="compositionally biased region" description="Polar residues" evidence="1">
    <location>
        <begin position="261"/>
        <end position="277"/>
    </location>
</feature>
<feature type="region of interest" description="Disordered" evidence="1">
    <location>
        <begin position="789"/>
        <end position="815"/>
    </location>
</feature>
<dbReference type="EMBL" id="JAFEKC020000005">
    <property type="protein sequence ID" value="KAK0514677.1"/>
    <property type="molecule type" value="Genomic_DNA"/>
</dbReference>
<evidence type="ECO:0000313" key="2">
    <source>
        <dbReference type="EMBL" id="KAK0514677.1"/>
    </source>
</evidence>
<proteinExistence type="predicted"/>
<reference evidence="2" key="1">
    <citation type="submission" date="2023-03" db="EMBL/GenBank/DDBJ databases">
        <title>Complete genome of Cladonia borealis.</title>
        <authorList>
            <person name="Park H."/>
        </authorList>
    </citation>
    <scope>NUCLEOTIDE SEQUENCE</scope>
    <source>
        <strain evidence="2">ANT050790</strain>
    </source>
</reference>
<keyword evidence="3" id="KW-1185">Reference proteome</keyword>
<name>A0AA39V3N9_9LECA</name>
<sequence length="928" mass="101861">MPHSNMSISHTLPRQVSKDGGFGDPEVTPKPLRIAKRGSLRSSRQLPLSSLHCSSPLHSQHSHVPTRGSSASISLMQLLPSQQDPNSSTIECNTSETSIDLHKQRRSRSSHTGWRAPSAEYQPSAPSASVPTYARPHSQCTPTLSESGLGGTQAETSVITAVRSRARRAFSTGIFEKINWLSPVNGIPSTLSTPLITHTGRRRVVTTNDARHRISECGKIDRTHVLRKQRSFKERLMPRMVSKSAPGAHDSQLGGKERRQSMQLPPQNVQSPESQPCQDLNIAKRSISDETEIGSNSEWDNALSAFPTPPRSYYTAPTSAASTRSSRPPSQRYRNLRKPERATVMGAQLTLTSEYDELEFDDGKTILVAIDVQGVLNTTISGQNLWSQHTGLDVVVIIDNSNYTSSGTLMGSCETARFLASTLNVITDRMAIICISSLQDSDSTLIWPLSGIKTHKIKTSLDTITTTRQVPTAALWKQAIIFARKILKQSPIPNEDTEPLQDTFGHVFLLTGNAAGLPPEPLTDDKLQFHVICPANVPIEHHNLIRCNGWKLQSLSGNELHAVSANKNTDPSGMLNKLRELIMHARGGKLAGVLSDIFLDVRPGHDCSIEEVMGSTKFSTLHPGESSTVLVKLRIHGARAKGRSLTQSGAPLDTNVIMNALDEMLQPSAVQILTARLKYRHSDLPKGTICSIIAKCCLKPQIRSIEPGRSQTQLSTFQPKDCTTLVQKRLAYYTATHGSPRLALSNLRREFGETGSHSYCPGYIKLIMEELEFQVRIVDRLELAASPKKPTRRSDSFALDSSTGHSDIGAFQPENQKPRDWITDVVDEGVSKTEDPQSSVLFDPSKKTGSARKAIAEANEAKAIRVDVRRPSEVLKPRRKEVTIRGGSARKVRVRDLVLGNMIIDSDIARSTSSTWKTTGKEGVSAPR</sequence>
<feature type="compositionally biased region" description="Low complexity" evidence="1">
    <location>
        <begin position="311"/>
        <end position="333"/>
    </location>
</feature>
<gene>
    <name evidence="2" type="ORF">JMJ35_003294</name>
</gene>
<feature type="region of interest" description="Disordered" evidence="1">
    <location>
        <begin position="310"/>
        <end position="336"/>
    </location>
</feature>
<feature type="region of interest" description="Disordered" evidence="1">
    <location>
        <begin position="1"/>
        <end position="153"/>
    </location>
</feature>
<evidence type="ECO:0000256" key="1">
    <source>
        <dbReference type="SAM" id="MobiDB-lite"/>
    </source>
</evidence>
<feature type="compositionally biased region" description="Polar residues" evidence="1">
    <location>
        <begin position="1"/>
        <end position="14"/>
    </location>
</feature>
<feature type="compositionally biased region" description="Low complexity" evidence="1">
    <location>
        <begin position="40"/>
        <end position="63"/>
    </location>
</feature>